<dbReference type="EMBL" id="GBXM01056414">
    <property type="protein sequence ID" value="JAH52163.1"/>
    <property type="molecule type" value="Transcribed_RNA"/>
</dbReference>
<protein>
    <submittedName>
        <fullName evidence="1">Uncharacterized protein</fullName>
    </submittedName>
</protein>
<organism evidence="1">
    <name type="scientific">Anguilla anguilla</name>
    <name type="common">European freshwater eel</name>
    <name type="synonym">Muraena anguilla</name>
    <dbReference type="NCBI Taxonomy" id="7936"/>
    <lineage>
        <taxon>Eukaryota</taxon>
        <taxon>Metazoa</taxon>
        <taxon>Chordata</taxon>
        <taxon>Craniata</taxon>
        <taxon>Vertebrata</taxon>
        <taxon>Euteleostomi</taxon>
        <taxon>Actinopterygii</taxon>
        <taxon>Neopterygii</taxon>
        <taxon>Teleostei</taxon>
        <taxon>Anguilliformes</taxon>
        <taxon>Anguillidae</taxon>
        <taxon>Anguilla</taxon>
    </lineage>
</organism>
<dbReference type="AlphaFoldDB" id="A0A0E9THF5"/>
<accession>A0A0E9THF5</accession>
<sequence>MRACMNITRRYLAFTGINHWG</sequence>
<reference evidence="1" key="2">
    <citation type="journal article" date="2015" name="Fish Shellfish Immunol.">
        <title>Early steps in the European eel (Anguilla anguilla)-Vibrio vulnificus interaction in the gills: Role of the RtxA13 toxin.</title>
        <authorList>
            <person name="Callol A."/>
            <person name="Pajuelo D."/>
            <person name="Ebbesson L."/>
            <person name="Teles M."/>
            <person name="MacKenzie S."/>
            <person name="Amaro C."/>
        </authorList>
    </citation>
    <scope>NUCLEOTIDE SEQUENCE</scope>
</reference>
<name>A0A0E9THF5_ANGAN</name>
<reference evidence="1" key="1">
    <citation type="submission" date="2014-11" db="EMBL/GenBank/DDBJ databases">
        <authorList>
            <person name="Amaro Gonzalez C."/>
        </authorList>
    </citation>
    <scope>NUCLEOTIDE SEQUENCE</scope>
</reference>
<proteinExistence type="predicted"/>
<evidence type="ECO:0000313" key="1">
    <source>
        <dbReference type="EMBL" id="JAH52163.1"/>
    </source>
</evidence>